<sequence length="548" mass="61771">MSGSFDDSPHIPLSNNTALNDEIVQQWIAGANTRGTADILYTCIVTIILCVWTCVHMNIPAPGEHPSRRVWRKIKWTIYGLLGPEIVLFTAWSQYNEAKDLIKYLNEQRAQHESEKSEAPEKPIHQPFNLRYGFFAVMGGLRVPTPALEEKESLISLTPGAIKALAYTGRFLPVDDKDVQDRSKADGLAKLLICVQVTWLSLECIARKVSHLPLTILEIHTFIHVVCALAIYLIWFKKPLDIKEATVVDLTTEDEELLSLLHLLGLLKGKQTFQVEDEDNSSTGPKWFNFVTVNSNEKLARKTMTDEDLDSKTILPAKLVKKDFEKKKSKKQKMEITRDFHVITGNEEVGLRVLTGIDYNIDEPAGKPLYELDWPDDITPVMRKQAYHALTRLNSDTDTDLSDFKISMANRAENFDEIHASWFSLIIQTMVLMAYGGVHLTAWNSHFPTKTEMWLWRSSALLLAGTTPALVGMAIPALGYMIIAAVSSSMGKFLRFWFYVLACLVGPALVAAYFFARCFLVIESFISLRSVPIGVYSAVPWSSYLPHI</sequence>
<name>A0AA38XKQ4_9EURO</name>
<dbReference type="PANTHER" id="PTHR35043">
    <property type="entry name" value="TRANSCRIPTION FACTOR DOMAIN-CONTAINING PROTEIN"/>
    <property type="match status" value="1"/>
</dbReference>
<evidence type="ECO:0000313" key="3">
    <source>
        <dbReference type="Proteomes" id="UP001172673"/>
    </source>
</evidence>
<keyword evidence="1" id="KW-0812">Transmembrane</keyword>
<feature type="transmembrane region" description="Helical" evidence="1">
    <location>
        <begin position="496"/>
        <end position="516"/>
    </location>
</feature>
<dbReference type="AlphaFoldDB" id="A0AA38XKQ4"/>
<dbReference type="PANTHER" id="PTHR35043:SF7">
    <property type="entry name" value="TRANSCRIPTION FACTOR DOMAIN-CONTAINING PROTEIN"/>
    <property type="match status" value="1"/>
</dbReference>
<keyword evidence="1" id="KW-1133">Transmembrane helix</keyword>
<accession>A0AA38XKQ4</accession>
<organism evidence="2 3">
    <name type="scientific">Cladophialophora chaetospira</name>
    <dbReference type="NCBI Taxonomy" id="386627"/>
    <lineage>
        <taxon>Eukaryota</taxon>
        <taxon>Fungi</taxon>
        <taxon>Dikarya</taxon>
        <taxon>Ascomycota</taxon>
        <taxon>Pezizomycotina</taxon>
        <taxon>Eurotiomycetes</taxon>
        <taxon>Chaetothyriomycetidae</taxon>
        <taxon>Chaetothyriales</taxon>
        <taxon>Herpotrichiellaceae</taxon>
        <taxon>Cladophialophora</taxon>
    </lineage>
</organism>
<feature type="transmembrane region" description="Helical" evidence="1">
    <location>
        <begin position="460"/>
        <end position="484"/>
    </location>
</feature>
<keyword evidence="3" id="KW-1185">Reference proteome</keyword>
<feature type="transmembrane region" description="Helical" evidence="1">
    <location>
        <begin position="420"/>
        <end position="440"/>
    </location>
</feature>
<feature type="transmembrane region" description="Helical" evidence="1">
    <location>
        <begin position="219"/>
        <end position="236"/>
    </location>
</feature>
<dbReference type="Proteomes" id="UP001172673">
    <property type="component" value="Unassembled WGS sequence"/>
</dbReference>
<comment type="caution">
    <text evidence="2">The sequence shown here is derived from an EMBL/GenBank/DDBJ whole genome shotgun (WGS) entry which is preliminary data.</text>
</comment>
<evidence type="ECO:0000256" key="1">
    <source>
        <dbReference type="SAM" id="Phobius"/>
    </source>
</evidence>
<feature type="transmembrane region" description="Helical" evidence="1">
    <location>
        <begin position="39"/>
        <end position="55"/>
    </location>
</feature>
<proteinExistence type="predicted"/>
<evidence type="ECO:0000313" key="2">
    <source>
        <dbReference type="EMBL" id="KAJ9615135.1"/>
    </source>
</evidence>
<dbReference type="EMBL" id="JAPDRK010000002">
    <property type="protein sequence ID" value="KAJ9615135.1"/>
    <property type="molecule type" value="Genomic_DNA"/>
</dbReference>
<protein>
    <submittedName>
        <fullName evidence="2">Uncharacterized protein</fullName>
    </submittedName>
</protein>
<keyword evidence="1" id="KW-0472">Membrane</keyword>
<gene>
    <name evidence="2" type="ORF">H2200_001209</name>
</gene>
<reference evidence="2" key="1">
    <citation type="submission" date="2022-10" db="EMBL/GenBank/DDBJ databases">
        <title>Culturing micro-colonial fungi from biological soil crusts in the Mojave desert and describing Neophaeococcomyces mojavensis, and introducing the new genera and species Taxawa tesnikishii.</title>
        <authorList>
            <person name="Kurbessoian T."/>
            <person name="Stajich J.E."/>
        </authorList>
    </citation>
    <scope>NUCLEOTIDE SEQUENCE</scope>
    <source>
        <strain evidence="2">TK_41</strain>
    </source>
</reference>